<evidence type="ECO:0000256" key="5">
    <source>
        <dbReference type="ARBA" id="ARBA00023015"/>
    </source>
</evidence>
<feature type="domain" description="S1 motif" evidence="9">
    <location>
        <begin position="179"/>
        <end position="241"/>
    </location>
</feature>
<dbReference type="GO" id="GO:0031564">
    <property type="term" value="P:transcription antitermination"/>
    <property type="evidence" value="ECO:0007669"/>
    <property type="project" value="UniProtKB-UniRule"/>
</dbReference>
<proteinExistence type="inferred from homology"/>
<dbReference type="InterPro" id="IPR058582">
    <property type="entry name" value="KH_NusA_2nd"/>
</dbReference>
<dbReference type="Gene3D" id="3.30.300.20">
    <property type="match status" value="2"/>
</dbReference>
<comment type="caution">
    <text evidence="10">The sequence shown here is derived from an EMBL/GenBank/DDBJ whole genome shotgun (WGS) entry which is preliminary data.</text>
</comment>
<feature type="region of interest" description="Disordered" evidence="8">
    <location>
        <begin position="393"/>
        <end position="448"/>
    </location>
</feature>
<feature type="compositionally biased region" description="Basic and acidic residues" evidence="8">
    <location>
        <begin position="80"/>
        <end position="91"/>
    </location>
</feature>
<evidence type="ECO:0000259" key="9">
    <source>
        <dbReference type="PROSITE" id="PS50126"/>
    </source>
</evidence>
<accession>A0A1G2DD37</accession>
<dbReference type="STRING" id="1798664.A3C93_00945"/>
<dbReference type="InterPro" id="IPR025249">
    <property type="entry name" value="TF_NusA_KH_1st"/>
</dbReference>
<dbReference type="CDD" id="cd02134">
    <property type="entry name" value="KH-II_NusA_rpt1"/>
    <property type="match status" value="1"/>
</dbReference>
<sequence>MKSALEQLEQERGISKDKIIDAIEAALAAAYKKDYGKRGQIIRAKLDMDTGKTDFIQVKVVVDDTLVRMPVEGEEEEENEGRQYGRGREPEPLPLIPAPGEGEEGVDARVRFNPEHHIMLADAKLIKKDAVLGEELIFPLDAKDDYGRIAAQTAKQVIIQKIREAEKLSVLDEFAQRGEEIVTGIVQRIERGNIFIDLGRATGLLAYEDQIPGERYRAAERIRSYLYSIEESPRGINLRLSRAHPNFVRALFSLEAPEVANGVVELKEIAREAGSRTKIAVHSNDSHVDPVGSCVGQRGVRVATVISELGGEKIDVIEWSPEVEKFIADALSPAKVRSVVTNAEERRAVVEVMPDQLSLAIGRGGQNVRLAAKLTGFRIDIKSTAGEEYLAEPDAPLAKETAETPEEEVKEFVESVGEGVPNEEVDTPEEATADDKSVVAENTNTEEK</sequence>
<comment type="subcellular location">
    <subcellularLocation>
        <location evidence="7">Cytoplasm</location>
    </subcellularLocation>
</comment>
<dbReference type="CDD" id="cd04455">
    <property type="entry name" value="S1_NusA"/>
    <property type="match status" value="1"/>
</dbReference>
<comment type="similarity">
    <text evidence="7">Belongs to the NusA family.</text>
</comment>
<dbReference type="InterPro" id="IPR015946">
    <property type="entry name" value="KH_dom-like_a/b"/>
</dbReference>
<dbReference type="PANTHER" id="PTHR22648:SF0">
    <property type="entry name" value="TRANSCRIPTION TERMINATION_ANTITERMINATION PROTEIN NUSA"/>
    <property type="match status" value="1"/>
</dbReference>
<dbReference type="AlphaFoldDB" id="A0A1G2DD37"/>
<dbReference type="GO" id="GO:0003700">
    <property type="term" value="F:DNA-binding transcription factor activity"/>
    <property type="evidence" value="ECO:0007669"/>
    <property type="project" value="InterPro"/>
</dbReference>
<dbReference type="InterPro" id="IPR003029">
    <property type="entry name" value="S1_domain"/>
</dbReference>
<dbReference type="EMBL" id="MHLO01000032">
    <property type="protein sequence ID" value="OGZ11554.1"/>
    <property type="molecule type" value="Genomic_DNA"/>
</dbReference>
<keyword evidence="4 7" id="KW-0694">RNA-binding</keyword>
<dbReference type="InterPro" id="IPR009019">
    <property type="entry name" value="KH_sf_prok-type"/>
</dbReference>
<dbReference type="SMART" id="SM00322">
    <property type="entry name" value="KH"/>
    <property type="match status" value="2"/>
</dbReference>
<organism evidence="10 11">
    <name type="scientific">Candidatus Lloydbacteria bacterium RIFCSPHIGHO2_02_FULL_54_17</name>
    <dbReference type="NCBI Taxonomy" id="1798664"/>
    <lineage>
        <taxon>Bacteria</taxon>
        <taxon>Candidatus Lloydiibacteriota</taxon>
    </lineage>
</organism>
<evidence type="ECO:0000256" key="8">
    <source>
        <dbReference type="SAM" id="MobiDB-lite"/>
    </source>
</evidence>
<dbReference type="GO" id="GO:0005829">
    <property type="term" value="C:cytosol"/>
    <property type="evidence" value="ECO:0007669"/>
    <property type="project" value="TreeGrafter"/>
</dbReference>
<dbReference type="InterPro" id="IPR004087">
    <property type="entry name" value="KH_dom"/>
</dbReference>
<evidence type="ECO:0000256" key="1">
    <source>
        <dbReference type="ARBA" id="ARBA00022472"/>
    </source>
</evidence>
<feature type="region of interest" description="Disordered" evidence="8">
    <location>
        <begin position="71"/>
        <end position="102"/>
    </location>
</feature>
<dbReference type="SUPFAM" id="SSF50249">
    <property type="entry name" value="Nucleic acid-binding proteins"/>
    <property type="match status" value="1"/>
</dbReference>
<evidence type="ECO:0000256" key="6">
    <source>
        <dbReference type="ARBA" id="ARBA00023163"/>
    </source>
</evidence>
<evidence type="ECO:0000256" key="4">
    <source>
        <dbReference type="ARBA" id="ARBA00022884"/>
    </source>
</evidence>
<dbReference type="PROSITE" id="PS50084">
    <property type="entry name" value="KH_TYPE_1"/>
    <property type="match status" value="1"/>
</dbReference>
<dbReference type="InterPro" id="IPR012340">
    <property type="entry name" value="NA-bd_OB-fold"/>
</dbReference>
<keyword evidence="2 7" id="KW-0963">Cytoplasm</keyword>
<keyword evidence="5 7" id="KW-0805">Transcription regulation</keyword>
<dbReference type="Proteomes" id="UP000178636">
    <property type="component" value="Unassembled WGS sequence"/>
</dbReference>
<evidence type="ECO:0000313" key="10">
    <source>
        <dbReference type="EMBL" id="OGZ11554.1"/>
    </source>
</evidence>
<comment type="subunit">
    <text evidence="7">Monomer. Binds directly to the core enzyme of the DNA-dependent RNA polymerase and to nascent RNA.</text>
</comment>
<dbReference type="SUPFAM" id="SSF69705">
    <property type="entry name" value="Transcription factor NusA, N-terminal domain"/>
    <property type="match status" value="1"/>
</dbReference>
<protein>
    <recommendedName>
        <fullName evidence="7">Transcription termination/antitermination protein NusA</fullName>
    </recommendedName>
</protein>
<dbReference type="PANTHER" id="PTHR22648">
    <property type="entry name" value="TRANSCRIPTION TERMINATION FACTOR NUSA"/>
    <property type="match status" value="1"/>
</dbReference>
<dbReference type="InterPro" id="IPR013735">
    <property type="entry name" value="TF_NusA_N"/>
</dbReference>
<dbReference type="FunFam" id="3.30.300.20:FF:000002">
    <property type="entry name" value="Transcription termination/antitermination protein NusA"/>
    <property type="match status" value="1"/>
</dbReference>
<evidence type="ECO:0000256" key="3">
    <source>
        <dbReference type="ARBA" id="ARBA00022814"/>
    </source>
</evidence>
<dbReference type="SUPFAM" id="SSF54814">
    <property type="entry name" value="Prokaryotic type KH domain (KH-domain type II)"/>
    <property type="match status" value="2"/>
</dbReference>
<dbReference type="Gene3D" id="2.40.50.140">
    <property type="entry name" value="Nucleic acid-binding proteins"/>
    <property type="match status" value="1"/>
</dbReference>
<dbReference type="Gene3D" id="3.30.1480.10">
    <property type="entry name" value="NusA, N-terminal domain"/>
    <property type="match status" value="1"/>
</dbReference>
<gene>
    <name evidence="7" type="primary">nusA</name>
    <name evidence="10" type="ORF">A3C93_00945</name>
</gene>
<dbReference type="GO" id="GO:0006353">
    <property type="term" value="P:DNA-templated transcription termination"/>
    <property type="evidence" value="ECO:0007669"/>
    <property type="project" value="UniProtKB-UniRule"/>
</dbReference>
<dbReference type="Pfam" id="PF08529">
    <property type="entry name" value="NusA_N"/>
    <property type="match status" value="1"/>
</dbReference>
<reference evidence="10 11" key="1">
    <citation type="journal article" date="2016" name="Nat. Commun.">
        <title>Thousands of microbial genomes shed light on interconnected biogeochemical processes in an aquifer system.</title>
        <authorList>
            <person name="Anantharaman K."/>
            <person name="Brown C.T."/>
            <person name="Hug L.A."/>
            <person name="Sharon I."/>
            <person name="Castelle C.J."/>
            <person name="Probst A.J."/>
            <person name="Thomas B.C."/>
            <person name="Singh A."/>
            <person name="Wilkins M.J."/>
            <person name="Karaoz U."/>
            <person name="Brodie E.L."/>
            <person name="Williams K.H."/>
            <person name="Hubbard S.S."/>
            <person name="Banfield J.F."/>
        </authorList>
    </citation>
    <scope>NUCLEOTIDE SEQUENCE [LARGE SCALE GENOMIC DNA]</scope>
</reference>
<name>A0A1G2DD37_9BACT</name>
<dbReference type="InterPro" id="IPR010213">
    <property type="entry name" value="TF_NusA"/>
</dbReference>
<dbReference type="GO" id="GO:0003723">
    <property type="term" value="F:RNA binding"/>
    <property type="evidence" value="ECO:0007669"/>
    <property type="project" value="UniProtKB-UniRule"/>
</dbReference>
<keyword evidence="6 7" id="KW-0804">Transcription</keyword>
<keyword evidence="3 7" id="KW-0889">Transcription antitermination</keyword>
<dbReference type="Pfam" id="PF26594">
    <property type="entry name" value="KH_NusA_2nd"/>
    <property type="match status" value="1"/>
</dbReference>
<dbReference type="SMART" id="SM00316">
    <property type="entry name" value="S1"/>
    <property type="match status" value="1"/>
</dbReference>
<dbReference type="NCBIfam" id="TIGR01953">
    <property type="entry name" value="NusA"/>
    <property type="match status" value="1"/>
</dbReference>
<dbReference type="PROSITE" id="PS50126">
    <property type="entry name" value="S1"/>
    <property type="match status" value="1"/>
</dbReference>
<evidence type="ECO:0000313" key="11">
    <source>
        <dbReference type="Proteomes" id="UP000178636"/>
    </source>
</evidence>
<dbReference type="InterPro" id="IPR030842">
    <property type="entry name" value="TF_NusA_bacterial"/>
</dbReference>
<evidence type="ECO:0000256" key="7">
    <source>
        <dbReference type="HAMAP-Rule" id="MF_00945"/>
    </source>
</evidence>
<dbReference type="CDD" id="cd22529">
    <property type="entry name" value="KH-II_NusA_rpt2"/>
    <property type="match status" value="1"/>
</dbReference>
<feature type="compositionally biased region" description="Acidic residues" evidence="8">
    <location>
        <begin position="421"/>
        <end position="432"/>
    </location>
</feature>
<evidence type="ECO:0000256" key="2">
    <source>
        <dbReference type="ARBA" id="ARBA00022490"/>
    </source>
</evidence>
<dbReference type="Pfam" id="PF13184">
    <property type="entry name" value="KH_NusA_1st"/>
    <property type="match status" value="1"/>
</dbReference>
<comment type="function">
    <text evidence="7">Participates in both transcription termination and antitermination.</text>
</comment>
<dbReference type="FunFam" id="3.30.300.20:FF:000005">
    <property type="entry name" value="Transcription termination/antitermination protein NusA"/>
    <property type="match status" value="1"/>
</dbReference>
<keyword evidence="1 7" id="KW-0806">Transcription termination</keyword>
<dbReference type="HAMAP" id="MF_00945_B">
    <property type="entry name" value="NusA_B"/>
    <property type="match status" value="1"/>
</dbReference>
<dbReference type="InterPro" id="IPR036555">
    <property type="entry name" value="NusA_N_sf"/>
</dbReference>